<protein>
    <recommendedName>
        <fullName evidence="3">Nephrocystin 3-like N-terminal domain-containing protein</fullName>
    </recommendedName>
</protein>
<reference evidence="4" key="1">
    <citation type="submission" date="2023-06" db="EMBL/GenBank/DDBJ databases">
        <authorList>
            <consortium name="Lawrence Berkeley National Laboratory"/>
            <person name="Ahrendt S."/>
            <person name="Sahu N."/>
            <person name="Indic B."/>
            <person name="Wong-Bajracharya J."/>
            <person name="Merenyi Z."/>
            <person name="Ke H.-M."/>
            <person name="Monk M."/>
            <person name="Kocsube S."/>
            <person name="Drula E."/>
            <person name="Lipzen A."/>
            <person name="Balint B."/>
            <person name="Henrissat B."/>
            <person name="Andreopoulos B."/>
            <person name="Martin F.M."/>
            <person name="Harder C.B."/>
            <person name="Rigling D."/>
            <person name="Ford K.L."/>
            <person name="Foster G.D."/>
            <person name="Pangilinan J."/>
            <person name="Papanicolaou A."/>
            <person name="Barry K."/>
            <person name="LaButti K."/>
            <person name="Viragh M."/>
            <person name="Koriabine M."/>
            <person name="Yan M."/>
            <person name="Riley R."/>
            <person name="Champramary S."/>
            <person name="Plett K.L."/>
            <person name="Tsai I.J."/>
            <person name="Slot J."/>
            <person name="Sipos G."/>
            <person name="Plett J."/>
            <person name="Nagy L.G."/>
            <person name="Grigoriev I.V."/>
        </authorList>
    </citation>
    <scope>NUCLEOTIDE SEQUENCE</scope>
    <source>
        <strain evidence="4">ICMP 16352</strain>
    </source>
</reference>
<dbReference type="InterPro" id="IPR002110">
    <property type="entry name" value="Ankyrin_rpt"/>
</dbReference>
<dbReference type="InterPro" id="IPR056884">
    <property type="entry name" value="NPHP3-like_N"/>
</dbReference>
<feature type="repeat" description="ANK" evidence="2">
    <location>
        <begin position="780"/>
        <end position="813"/>
    </location>
</feature>
<keyword evidence="5" id="KW-1185">Reference proteome</keyword>
<dbReference type="Gene3D" id="1.25.40.20">
    <property type="entry name" value="Ankyrin repeat-containing domain"/>
    <property type="match status" value="1"/>
</dbReference>
<dbReference type="Pfam" id="PF11901">
    <property type="entry name" value="DM9"/>
    <property type="match status" value="1"/>
</dbReference>
<dbReference type="InterPro" id="IPR027417">
    <property type="entry name" value="P-loop_NTPase"/>
</dbReference>
<feature type="repeat" description="ANK" evidence="2">
    <location>
        <begin position="746"/>
        <end position="770"/>
    </location>
</feature>
<feature type="domain" description="Nephrocystin 3-like N-terminal" evidence="3">
    <location>
        <begin position="197"/>
        <end position="364"/>
    </location>
</feature>
<keyword evidence="2" id="KW-0040">ANK repeat</keyword>
<dbReference type="AlphaFoldDB" id="A0AA39NV46"/>
<dbReference type="Proteomes" id="UP001175227">
    <property type="component" value="Unassembled WGS sequence"/>
</dbReference>
<dbReference type="PANTHER" id="PTHR10039:SF15">
    <property type="entry name" value="NACHT DOMAIN-CONTAINING PROTEIN"/>
    <property type="match status" value="1"/>
</dbReference>
<evidence type="ECO:0000259" key="3">
    <source>
        <dbReference type="Pfam" id="PF24883"/>
    </source>
</evidence>
<dbReference type="SMART" id="SM00248">
    <property type="entry name" value="ANK"/>
    <property type="match status" value="4"/>
</dbReference>
<sequence>MATPLGIASAVSTLLGNIVTLIDYVKDVKNAPEEITQCLKELQYLRIYLSAIKELIPLSTKDDPWLETLQQLHGPFQELTELLKGLNERLKGASPGWKRGAKRLLWTFTKQSVDDDLKKIERFKSLVMGAVQLDATKLTHAIKGMLGDVKRTGEETLGIIKKKQMDEEATEVLKWLTSGTVDYNEVQLKTLKKHVSNTGQWFLKSPEFLSWVNDSGRSQTTLWCRGRPGVGKTFLASIIVDYLRSLPVDDQEKRLVLSIFGDYNSAVEQTVDNVLRSLLRQLVQDHGLSPSISELYERRKTSLLIDDFTKCLSDALQGAFPHVYVVLDALDEFADDDRELLVNVVRKSLGNNTCSCLHLLVTSRHDIVLDSQFEGDTTLNIEASADDIKLYIADKLSQSRRLAGHIKGVNGLILREEILSKVTEKSYGMFLLARMHMDSLAQTATQKMLKNALANLVGNIVGAYDRMLERINAPENPDRAFAYRIFGWIVFAKRRLTALELRHALAVEPGTTSLDPHNLCEEYLLQSVCGGLVVMEGTDEQTYAEPGKCHPGSQAVSFVHHTTQEYFLSRQEELFPGFEETIMSTCLTYMLFDDVRHLYKDRDAGASYNPDYGVQDLAIGQLSLHPSIHNLAAKYPFLRYSFFHWGYHASKLQHSMENTIVSFLDSEECRNVAKLFHASGKPPPPLHFAVDHGLLHITKVLLDRGDDPCQCKKPLLVSAVERRNLEMVNLLLDRDTIDPNTESSWEQQTPLSYAAECGSAQIVEILLQSGRVNVNCKDCSGRTPLMMAVSSGDMSRVEVLLKHPGIDILARDNDGKYAYSYAYWQELRQPDSSHNNRMLRLLERYGVRPRIIDHYEPTYPTADDLPTEPLNSNSGFRIPLHSSSAAFPMQDLTGPPPCHDTNGAPIYIGSAIFRKSVHPCKIGPHLPVPCSVPFGGRKRAHKGRCDLLPFNPDTMEFVRTSHGCLPEGRKLIKGGYEEDGTPLFHGVAMHKGIRIPGKTSPYLGGCNVTWGNAEHVVRSDYEILCWK</sequence>
<accession>A0AA39NV46</accession>
<dbReference type="SUPFAM" id="SSF48403">
    <property type="entry name" value="Ankyrin repeat"/>
    <property type="match status" value="1"/>
</dbReference>
<name>A0AA39NV46_9AGAR</name>
<evidence type="ECO:0000313" key="5">
    <source>
        <dbReference type="Proteomes" id="UP001175227"/>
    </source>
</evidence>
<dbReference type="PANTHER" id="PTHR10039">
    <property type="entry name" value="AMELOGENIN"/>
    <property type="match status" value="1"/>
</dbReference>
<dbReference type="EMBL" id="JAUEPR010000040">
    <property type="protein sequence ID" value="KAK0472441.1"/>
    <property type="molecule type" value="Genomic_DNA"/>
</dbReference>
<proteinExistence type="predicted"/>
<keyword evidence="1" id="KW-0677">Repeat</keyword>
<dbReference type="PROSITE" id="PS50297">
    <property type="entry name" value="ANK_REP_REGION"/>
    <property type="match status" value="2"/>
</dbReference>
<dbReference type="Gene3D" id="3.40.50.300">
    <property type="entry name" value="P-loop containing nucleotide triphosphate hydrolases"/>
    <property type="match status" value="1"/>
</dbReference>
<dbReference type="InterPro" id="IPR006616">
    <property type="entry name" value="DM9_repeat"/>
</dbReference>
<dbReference type="InterPro" id="IPR036770">
    <property type="entry name" value="Ankyrin_rpt-contain_sf"/>
</dbReference>
<evidence type="ECO:0000256" key="2">
    <source>
        <dbReference type="PROSITE-ProRule" id="PRU00023"/>
    </source>
</evidence>
<dbReference type="SUPFAM" id="SSF52540">
    <property type="entry name" value="P-loop containing nucleoside triphosphate hydrolases"/>
    <property type="match status" value="1"/>
</dbReference>
<dbReference type="PROSITE" id="PS50088">
    <property type="entry name" value="ANK_REPEAT"/>
    <property type="match status" value="2"/>
</dbReference>
<evidence type="ECO:0000313" key="4">
    <source>
        <dbReference type="EMBL" id="KAK0472441.1"/>
    </source>
</evidence>
<evidence type="ECO:0000256" key="1">
    <source>
        <dbReference type="ARBA" id="ARBA00022737"/>
    </source>
</evidence>
<gene>
    <name evidence="4" type="ORF">IW261DRAFT_1570795</name>
</gene>
<dbReference type="Pfam" id="PF24883">
    <property type="entry name" value="NPHP3_N"/>
    <property type="match status" value="1"/>
</dbReference>
<dbReference type="Pfam" id="PF12796">
    <property type="entry name" value="Ank_2"/>
    <property type="match status" value="1"/>
</dbReference>
<comment type="caution">
    <text evidence="4">The sequence shown here is derived from an EMBL/GenBank/DDBJ whole genome shotgun (WGS) entry which is preliminary data.</text>
</comment>
<organism evidence="4 5">
    <name type="scientific">Armillaria novae-zelandiae</name>
    <dbReference type="NCBI Taxonomy" id="153914"/>
    <lineage>
        <taxon>Eukaryota</taxon>
        <taxon>Fungi</taxon>
        <taxon>Dikarya</taxon>
        <taxon>Basidiomycota</taxon>
        <taxon>Agaricomycotina</taxon>
        <taxon>Agaricomycetes</taxon>
        <taxon>Agaricomycetidae</taxon>
        <taxon>Agaricales</taxon>
        <taxon>Marasmiineae</taxon>
        <taxon>Physalacriaceae</taxon>
        <taxon>Armillaria</taxon>
    </lineage>
</organism>
<dbReference type="SMART" id="SM00696">
    <property type="entry name" value="DM9"/>
    <property type="match status" value="1"/>
</dbReference>